<feature type="transmembrane region" description="Helical" evidence="6">
    <location>
        <begin position="326"/>
        <end position="344"/>
    </location>
</feature>
<dbReference type="EMBL" id="JBHSON010000095">
    <property type="protein sequence ID" value="MFC5752724.1"/>
    <property type="molecule type" value="Genomic_DNA"/>
</dbReference>
<sequence>MAPAPAQPPMDESFAGSLQDAAGERAGTPPGGPGDPPPAGAGYIRLLVFAVFGVYMAFVTPIAISLAIRVDDLAPGHEEYLGYITGAGGVSAVLATPLVGMLSDRTRSRLGRRRPFLISGTLVGVVALVVLAQAPTVLVLGMGWALAQLGWGTIVALLIASQADRLPEFQRGKVAALSGVVQPIAPIIGVLVAGGLTGNPLLQFLVPGMVGVVAVGLFVCLVHEPDSRGTTLAVEPLTPRRLASTYVFDPRRNPDFAWNWLGKFLFMFGLTFNTTFTAFFVAARMDRSVDEVSGLVAVLGGAGVVATMLGALGGGLLSDRLRRRRVFVLAGACVFAAGAVVMALAPGMPLIVAGVFLGNAGLGVFASVDQALMLDVLPDRETAAGRFIGIYAFSTSVPQAIAPLVAPLFLTVGATGGEKNYTLLYVIAGALSLLGGLLIALRVRSVR</sequence>
<evidence type="ECO:0000256" key="2">
    <source>
        <dbReference type="ARBA" id="ARBA00022692"/>
    </source>
</evidence>
<protein>
    <submittedName>
        <fullName evidence="8">MFS transporter</fullName>
    </submittedName>
</protein>
<dbReference type="Pfam" id="PF07690">
    <property type="entry name" value="MFS_1"/>
    <property type="match status" value="1"/>
</dbReference>
<keyword evidence="9" id="KW-1185">Reference proteome</keyword>
<dbReference type="Proteomes" id="UP001596074">
    <property type="component" value="Unassembled WGS sequence"/>
</dbReference>
<reference evidence="9" key="1">
    <citation type="journal article" date="2019" name="Int. J. Syst. Evol. Microbiol.">
        <title>The Global Catalogue of Microorganisms (GCM) 10K type strain sequencing project: providing services to taxonomists for standard genome sequencing and annotation.</title>
        <authorList>
            <consortium name="The Broad Institute Genomics Platform"/>
            <consortium name="The Broad Institute Genome Sequencing Center for Infectious Disease"/>
            <person name="Wu L."/>
            <person name="Ma J."/>
        </authorList>
    </citation>
    <scope>NUCLEOTIDE SEQUENCE [LARGE SCALE GENOMIC DNA]</scope>
    <source>
        <strain evidence="9">KCTC 42087</strain>
    </source>
</reference>
<organism evidence="8 9">
    <name type="scientific">Actinomadura rugatobispora</name>
    <dbReference type="NCBI Taxonomy" id="1994"/>
    <lineage>
        <taxon>Bacteria</taxon>
        <taxon>Bacillati</taxon>
        <taxon>Actinomycetota</taxon>
        <taxon>Actinomycetes</taxon>
        <taxon>Streptosporangiales</taxon>
        <taxon>Thermomonosporaceae</taxon>
        <taxon>Actinomadura</taxon>
    </lineage>
</organism>
<dbReference type="InterPro" id="IPR011701">
    <property type="entry name" value="MFS"/>
</dbReference>
<feature type="transmembrane region" description="Helical" evidence="6">
    <location>
        <begin position="172"/>
        <end position="195"/>
    </location>
</feature>
<comment type="subcellular location">
    <subcellularLocation>
        <location evidence="1">Cell membrane</location>
        <topology evidence="1">Multi-pass membrane protein</topology>
    </subcellularLocation>
</comment>
<feature type="transmembrane region" description="Helical" evidence="6">
    <location>
        <begin position="138"/>
        <end position="160"/>
    </location>
</feature>
<keyword evidence="3 6" id="KW-1133">Transmembrane helix</keyword>
<keyword evidence="4 6" id="KW-0472">Membrane</keyword>
<evidence type="ECO:0000256" key="5">
    <source>
        <dbReference type="SAM" id="MobiDB-lite"/>
    </source>
</evidence>
<evidence type="ECO:0000256" key="6">
    <source>
        <dbReference type="SAM" id="Phobius"/>
    </source>
</evidence>
<feature type="transmembrane region" description="Helical" evidence="6">
    <location>
        <begin position="388"/>
        <end position="410"/>
    </location>
</feature>
<feature type="transmembrane region" description="Helical" evidence="6">
    <location>
        <begin position="295"/>
        <end position="317"/>
    </location>
</feature>
<feature type="transmembrane region" description="Helical" evidence="6">
    <location>
        <begin position="115"/>
        <end position="132"/>
    </location>
</feature>
<dbReference type="RefSeq" id="WP_378288999.1">
    <property type="nucleotide sequence ID" value="NZ_JBHSON010000095.1"/>
</dbReference>
<evidence type="ECO:0000313" key="8">
    <source>
        <dbReference type="EMBL" id="MFC5752724.1"/>
    </source>
</evidence>
<accession>A0ABW1ADW9</accession>
<evidence type="ECO:0000259" key="7">
    <source>
        <dbReference type="PROSITE" id="PS50850"/>
    </source>
</evidence>
<dbReference type="PROSITE" id="PS50850">
    <property type="entry name" value="MFS"/>
    <property type="match status" value="1"/>
</dbReference>
<evidence type="ECO:0000256" key="1">
    <source>
        <dbReference type="ARBA" id="ARBA00004651"/>
    </source>
</evidence>
<feature type="transmembrane region" description="Helical" evidence="6">
    <location>
        <begin position="260"/>
        <end position="283"/>
    </location>
</feature>
<proteinExistence type="predicted"/>
<dbReference type="InterPro" id="IPR020846">
    <property type="entry name" value="MFS_dom"/>
</dbReference>
<feature type="transmembrane region" description="Helical" evidence="6">
    <location>
        <begin position="80"/>
        <end position="103"/>
    </location>
</feature>
<comment type="caution">
    <text evidence="8">The sequence shown here is derived from an EMBL/GenBank/DDBJ whole genome shotgun (WGS) entry which is preliminary data.</text>
</comment>
<gene>
    <name evidence="8" type="ORF">ACFPZN_44530</name>
</gene>
<evidence type="ECO:0000256" key="4">
    <source>
        <dbReference type="ARBA" id="ARBA00023136"/>
    </source>
</evidence>
<evidence type="ECO:0000313" key="9">
    <source>
        <dbReference type="Proteomes" id="UP001596074"/>
    </source>
</evidence>
<dbReference type="Gene3D" id="1.20.1250.20">
    <property type="entry name" value="MFS general substrate transporter like domains"/>
    <property type="match status" value="2"/>
</dbReference>
<feature type="region of interest" description="Disordered" evidence="5">
    <location>
        <begin position="1"/>
        <end position="36"/>
    </location>
</feature>
<feature type="transmembrane region" description="Helical" evidence="6">
    <location>
        <begin position="46"/>
        <end position="68"/>
    </location>
</feature>
<keyword evidence="2 6" id="KW-0812">Transmembrane</keyword>
<dbReference type="SUPFAM" id="SSF103473">
    <property type="entry name" value="MFS general substrate transporter"/>
    <property type="match status" value="1"/>
</dbReference>
<feature type="domain" description="Major facilitator superfamily (MFS) profile" evidence="7">
    <location>
        <begin position="46"/>
        <end position="447"/>
    </location>
</feature>
<feature type="transmembrane region" description="Helical" evidence="6">
    <location>
        <begin position="350"/>
        <end position="368"/>
    </location>
</feature>
<dbReference type="PANTHER" id="PTHR23528">
    <property type="match status" value="1"/>
</dbReference>
<name>A0ABW1ADW9_9ACTN</name>
<feature type="transmembrane region" description="Helical" evidence="6">
    <location>
        <begin position="201"/>
        <end position="222"/>
    </location>
</feature>
<dbReference type="InterPro" id="IPR036259">
    <property type="entry name" value="MFS_trans_sf"/>
</dbReference>
<evidence type="ECO:0000256" key="3">
    <source>
        <dbReference type="ARBA" id="ARBA00022989"/>
    </source>
</evidence>
<feature type="transmembrane region" description="Helical" evidence="6">
    <location>
        <begin position="422"/>
        <end position="441"/>
    </location>
</feature>
<dbReference type="PANTHER" id="PTHR23528:SF1">
    <property type="entry name" value="MAJOR FACILITATOR SUPERFAMILY (MFS) PROFILE DOMAIN-CONTAINING PROTEIN"/>
    <property type="match status" value="1"/>
</dbReference>